<dbReference type="EMBL" id="JBDFQZ010000011">
    <property type="protein sequence ID" value="KAK9676661.1"/>
    <property type="molecule type" value="Genomic_DNA"/>
</dbReference>
<protein>
    <submittedName>
        <fullName evidence="2">Uncharacterized protein</fullName>
    </submittedName>
</protein>
<dbReference type="AlphaFoldDB" id="A0AAW1HIV5"/>
<proteinExistence type="predicted"/>
<reference evidence="2" key="1">
    <citation type="submission" date="2024-03" db="EMBL/GenBank/DDBJ databases">
        <title>WGS assembly of Saponaria officinalis var. Norfolk2.</title>
        <authorList>
            <person name="Jenkins J."/>
            <person name="Shu S."/>
            <person name="Grimwood J."/>
            <person name="Barry K."/>
            <person name="Goodstein D."/>
            <person name="Schmutz J."/>
            <person name="Leebens-Mack J."/>
            <person name="Osbourn A."/>
        </authorList>
    </citation>
    <scope>NUCLEOTIDE SEQUENCE [LARGE SCALE GENOMIC DNA]</scope>
    <source>
        <strain evidence="2">JIC</strain>
    </source>
</reference>
<dbReference type="Proteomes" id="UP001443914">
    <property type="component" value="Unassembled WGS sequence"/>
</dbReference>
<evidence type="ECO:0000313" key="3">
    <source>
        <dbReference type="Proteomes" id="UP001443914"/>
    </source>
</evidence>
<name>A0AAW1HIV5_SAPOF</name>
<organism evidence="2 3">
    <name type="scientific">Saponaria officinalis</name>
    <name type="common">Common soapwort</name>
    <name type="synonym">Lychnis saponaria</name>
    <dbReference type="NCBI Taxonomy" id="3572"/>
    <lineage>
        <taxon>Eukaryota</taxon>
        <taxon>Viridiplantae</taxon>
        <taxon>Streptophyta</taxon>
        <taxon>Embryophyta</taxon>
        <taxon>Tracheophyta</taxon>
        <taxon>Spermatophyta</taxon>
        <taxon>Magnoliopsida</taxon>
        <taxon>eudicotyledons</taxon>
        <taxon>Gunneridae</taxon>
        <taxon>Pentapetalae</taxon>
        <taxon>Caryophyllales</taxon>
        <taxon>Caryophyllaceae</taxon>
        <taxon>Caryophylleae</taxon>
        <taxon>Saponaria</taxon>
    </lineage>
</organism>
<sequence length="318" mass="35752">MTTTTTQVVIPFHPLLVMITECLRLPEPEYLLLDLSTNNACVAVRSECKVIEYLYIGNLQKAVRDLMKKFKIFVKDVTSSRRRSFERYAALCKLKRVELERLDKGMAKVPLNVDLAPEIGGNLHLVCVDFLTILRVVSRKVGFVCTPIETIEHSSSNFSSWMTITPPTNSSEYDCIFGEPATTSATAKQNLAQKVLAYLIPIYNLEIIDANYEPSKNKLATLLCDLERETYLTLKERVLGVQENKEPSSLLVEQDCITPRGAYNKIPAMNGPPLPPKKRRLPESSTTKSVATSTSTKLPVYFTLPAELETVFKRPKFA</sequence>
<gene>
    <name evidence="2" type="ORF">RND81_11G091900</name>
</gene>
<comment type="caution">
    <text evidence="2">The sequence shown here is derived from an EMBL/GenBank/DDBJ whole genome shotgun (WGS) entry which is preliminary data.</text>
</comment>
<evidence type="ECO:0000313" key="2">
    <source>
        <dbReference type="EMBL" id="KAK9676661.1"/>
    </source>
</evidence>
<feature type="region of interest" description="Disordered" evidence="1">
    <location>
        <begin position="265"/>
        <end position="291"/>
    </location>
</feature>
<evidence type="ECO:0000256" key="1">
    <source>
        <dbReference type="SAM" id="MobiDB-lite"/>
    </source>
</evidence>
<keyword evidence="3" id="KW-1185">Reference proteome</keyword>
<accession>A0AAW1HIV5</accession>